<organism evidence="1 2">
    <name type="scientific">Virgisporangium aurantiacum</name>
    <dbReference type="NCBI Taxonomy" id="175570"/>
    <lineage>
        <taxon>Bacteria</taxon>
        <taxon>Bacillati</taxon>
        <taxon>Actinomycetota</taxon>
        <taxon>Actinomycetes</taxon>
        <taxon>Micromonosporales</taxon>
        <taxon>Micromonosporaceae</taxon>
        <taxon>Virgisporangium</taxon>
    </lineage>
</organism>
<comment type="caution">
    <text evidence="1">The sequence shown here is derived from an EMBL/GenBank/DDBJ whole genome shotgun (WGS) entry which is preliminary data.</text>
</comment>
<dbReference type="EMBL" id="BOPG01000076">
    <property type="protein sequence ID" value="GIJ62223.1"/>
    <property type="molecule type" value="Genomic_DNA"/>
</dbReference>
<keyword evidence="2" id="KW-1185">Reference proteome</keyword>
<dbReference type="RefSeq" id="WP_204007746.1">
    <property type="nucleotide sequence ID" value="NZ_BOPG01000076.1"/>
</dbReference>
<dbReference type="Proteomes" id="UP000612585">
    <property type="component" value="Unassembled WGS sequence"/>
</dbReference>
<proteinExistence type="predicted"/>
<gene>
    <name evidence="1" type="ORF">Vau01_097390</name>
</gene>
<sequence>MTAAAEPLLSWLRRMRRTNVVQEILWIHHFDLDGAVAAGQLELAWRARSNLIVFGVELALHGRGVYPPGAADYVEEALVVLRCLAGADPALAAEAWDLLLRPAPADEEGLRREIAAARHFLEHRLAVPAALSRDEAIRAWADGLKLLRDVGRDLGIGGSDDWYLPEDGPAGEQIGWYDEVIRTIDRHRAAPA</sequence>
<accession>A0A8J3ZG79</accession>
<name>A0A8J3ZG79_9ACTN</name>
<reference evidence="1" key="1">
    <citation type="submission" date="2021-01" db="EMBL/GenBank/DDBJ databases">
        <title>Whole genome shotgun sequence of Virgisporangium aurantiacum NBRC 16421.</title>
        <authorList>
            <person name="Komaki H."/>
            <person name="Tamura T."/>
        </authorList>
    </citation>
    <scope>NUCLEOTIDE SEQUENCE</scope>
    <source>
        <strain evidence="1">NBRC 16421</strain>
    </source>
</reference>
<evidence type="ECO:0000313" key="2">
    <source>
        <dbReference type="Proteomes" id="UP000612585"/>
    </source>
</evidence>
<dbReference type="AlphaFoldDB" id="A0A8J3ZG79"/>
<evidence type="ECO:0000313" key="1">
    <source>
        <dbReference type="EMBL" id="GIJ62223.1"/>
    </source>
</evidence>
<protein>
    <submittedName>
        <fullName evidence="1">Uncharacterized protein</fullName>
    </submittedName>
</protein>